<accession>A0A381YAY8</accession>
<sequence length="243" mass="25776">MLPFLANTAFWTLALRELGETVTWRQVTEAATKTTLTRYLPGGFWLAAGRGVALARQGVRTSVLVAMSGLEVALATPVALLIGSLFLAGSTDAPAWLGWLAAGLFVAVVMLARPVINSALAWWAQRRHQPPATALTTGGVVRLSAALAAYWAIFGSVFWAYLEVMDRSLGWFTATGAFALSWRIGLFAIVAPQGLGVFEPALVALVGWSADALLLVGAFRVVLVIRDLALTGLAAVVSRRRAG</sequence>
<evidence type="ECO:0000256" key="1">
    <source>
        <dbReference type="SAM" id="Phobius"/>
    </source>
</evidence>
<keyword evidence="1" id="KW-1133">Transmembrane helix</keyword>
<organism evidence="2">
    <name type="scientific">marine metagenome</name>
    <dbReference type="NCBI Taxonomy" id="408172"/>
    <lineage>
        <taxon>unclassified sequences</taxon>
        <taxon>metagenomes</taxon>
        <taxon>ecological metagenomes</taxon>
    </lineage>
</organism>
<keyword evidence="1" id="KW-0812">Transmembrane</keyword>
<protein>
    <submittedName>
        <fullName evidence="2">Uncharacterized protein</fullName>
    </submittedName>
</protein>
<feature type="transmembrane region" description="Helical" evidence="1">
    <location>
        <begin position="212"/>
        <end position="237"/>
    </location>
</feature>
<feature type="transmembrane region" description="Helical" evidence="1">
    <location>
        <begin position="99"/>
        <end position="123"/>
    </location>
</feature>
<dbReference type="AlphaFoldDB" id="A0A381YAY8"/>
<keyword evidence="1" id="KW-0472">Membrane</keyword>
<name>A0A381YAY8_9ZZZZ</name>
<feature type="transmembrane region" description="Helical" evidence="1">
    <location>
        <begin position="169"/>
        <end position="192"/>
    </location>
</feature>
<feature type="transmembrane region" description="Helical" evidence="1">
    <location>
        <begin position="63"/>
        <end position="87"/>
    </location>
</feature>
<feature type="transmembrane region" description="Helical" evidence="1">
    <location>
        <begin position="143"/>
        <end position="162"/>
    </location>
</feature>
<dbReference type="EMBL" id="UINC01017800">
    <property type="protein sequence ID" value="SVA74198.1"/>
    <property type="molecule type" value="Genomic_DNA"/>
</dbReference>
<evidence type="ECO:0000313" key="2">
    <source>
        <dbReference type="EMBL" id="SVA74198.1"/>
    </source>
</evidence>
<reference evidence="2" key="1">
    <citation type="submission" date="2018-05" db="EMBL/GenBank/DDBJ databases">
        <authorList>
            <person name="Lanie J.A."/>
            <person name="Ng W.-L."/>
            <person name="Kazmierczak K.M."/>
            <person name="Andrzejewski T.M."/>
            <person name="Davidsen T.M."/>
            <person name="Wayne K.J."/>
            <person name="Tettelin H."/>
            <person name="Glass J.I."/>
            <person name="Rusch D."/>
            <person name="Podicherti R."/>
            <person name="Tsui H.-C.T."/>
            <person name="Winkler M.E."/>
        </authorList>
    </citation>
    <scope>NUCLEOTIDE SEQUENCE</scope>
</reference>
<gene>
    <name evidence="2" type="ORF">METZ01_LOCUS127052</name>
</gene>
<proteinExistence type="predicted"/>